<keyword evidence="2" id="KW-1185">Reference proteome</keyword>
<accession>A0ABV1WTA9</accession>
<proteinExistence type="predicted"/>
<organism evidence="1 2">
    <name type="scientific">Streptomyces hyaluromycini</name>
    <dbReference type="NCBI Taxonomy" id="1377993"/>
    <lineage>
        <taxon>Bacteria</taxon>
        <taxon>Bacillati</taxon>
        <taxon>Actinomycetota</taxon>
        <taxon>Actinomycetes</taxon>
        <taxon>Kitasatosporales</taxon>
        <taxon>Streptomycetaceae</taxon>
        <taxon>Streptomyces</taxon>
    </lineage>
</organism>
<sequence length="43" mass="4531">MNPIGNTGTGRPVLEGSALRPAEAAKPNVFRVRVVRLMPTGLS</sequence>
<reference evidence="1 2" key="1">
    <citation type="submission" date="2024-06" db="EMBL/GenBank/DDBJ databases">
        <title>The Natural Products Discovery Center: Release of the First 8490 Sequenced Strains for Exploring Actinobacteria Biosynthetic Diversity.</title>
        <authorList>
            <person name="Kalkreuter E."/>
            <person name="Kautsar S.A."/>
            <person name="Yang D."/>
            <person name="Bader C.D."/>
            <person name="Teijaro C.N."/>
            <person name="Fluegel L."/>
            <person name="Davis C.M."/>
            <person name="Simpson J.R."/>
            <person name="Lauterbach L."/>
            <person name="Steele A.D."/>
            <person name="Gui C."/>
            <person name="Meng S."/>
            <person name="Li G."/>
            <person name="Viehrig K."/>
            <person name="Ye F."/>
            <person name="Su P."/>
            <person name="Kiefer A.F."/>
            <person name="Nichols A."/>
            <person name="Cepeda A.J."/>
            <person name="Yan W."/>
            <person name="Fan B."/>
            <person name="Jiang Y."/>
            <person name="Adhikari A."/>
            <person name="Zheng C.-J."/>
            <person name="Schuster L."/>
            <person name="Cowan T.M."/>
            <person name="Smanski M.J."/>
            <person name="Chevrette M.G."/>
            <person name="De Carvalho L.P.S."/>
            <person name="Shen B."/>
        </authorList>
    </citation>
    <scope>NUCLEOTIDE SEQUENCE [LARGE SCALE GENOMIC DNA]</scope>
    <source>
        <strain evidence="1 2">NPDC000234</strain>
    </source>
</reference>
<dbReference type="Proteomes" id="UP001474181">
    <property type="component" value="Unassembled WGS sequence"/>
</dbReference>
<protein>
    <submittedName>
        <fullName evidence="1">Uncharacterized protein</fullName>
    </submittedName>
</protein>
<name>A0ABV1WTA9_9ACTN</name>
<dbReference type="EMBL" id="JBEPEK010000053">
    <property type="protein sequence ID" value="MER7179835.1"/>
    <property type="molecule type" value="Genomic_DNA"/>
</dbReference>
<comment type="caution">
    <text evidence="1">The sequence shown here is derived from an EMBL/GenBank/DDBJ whole genome shotgun (WGS) entry which is preliminary data.</text>
</comment>
<gene>
    <name evidence="1" type="ORF">ABT404_10185</name>
</gene>
<evidence type="ECO:0000313" key="2">
    <source>
        <dbReference type="Proteomes" id="UP001474181"/>
    </source>
</evidence>
<evidence type="ECO:0000313" key="1">
    <source>
        <dbReference type="EMBL" id="MER7179835.1"/>
    </source>
</evidence>
<dbReference type="RefSeq" id="WP_350779373.1">
    <property type="nucleotide sequence ID" value="NZ_JBEPEK010000053.1"/>
</dbReference>